<dbReference type="RefSeq" id="WP_377914922.1">
    <property type="nucleotide sequence ID" value="NZ_JBHRZT010000044.1"/>
</dbReference>
<proteinExistence type="predicted"/>
<evidence type="ECO:0000256" key="1">
    <source>
        <dbReference type="SAM" id="MobiDB-lite"/>
    </source>
</evidence>
<reference evidence="3" key="1">
    <citation type="journal article" date="2019" name="Int. J. Syst. Evol. Microbiol.">
        <title>The Global Catalogue of Microorganisms (GCM) 10K type strain sequencing project: providing services to taxonomists for standard genome sequencing and annotation.</title>
        <authorList>
            <consortium name="The Broad Institute Genomics Platform"/>
            <consortium name="The Broad Institute Genome Sequencing Center for Infectious Disease"/>
            <person name="Wu L."/>
            <person name="Ma J."/>
        </authorList>
    </citation>
    <scope>NUCLEOTIDE SEQUENCE [LARGE SCALE GENOMIC DNA]</scope>
    <source>
        <strain evidence="3">CCUG 61889</strain>
    </source>
</reference>
<name>A0ABV8B2N3_9BACI</name>
<feature type="region of interest" description="Disordered" evidence="1">
    <location>
        <begin position="53"/>
        <end position="72"/>
    </location>
</feature>
<evidence type="ECO:0000313" key="3">
    <source>
        <dbReference type="Proteomes" id="UP001595752"/>
    </source>
</evidence>
<evidence type="ECO:0000313" key="2">
    <source>
        <dbReference type="EMBL" id="MFC3883942.1"/>
    </source>
</evidence>
<gene>
    <name evidence="2" type="ORF">ACFOU2_10775</name>
</gene>
<accession>A0ABV8B2N3</accession>
<sequence length="72" mass="8259">MIEKLAEHLDMHYFFAPIYDFPAVEEGKPNRQYGVAILSKDPIVEEKNWPITRLSTQSSTPKPKLMPGLSKQ</sequence>
<protein>
    <submittedName>
        <fullName evidence="2">Uncharacterized protein</fullName>
    </submittedName>
</protein>
<organism evidence="2 3">
    <name type="scientific">Bacillus songklensis</name>
    <dbReference type="NCBI Taxonomy" id="1069116"/>
    <lineage>
        <taxon>Bacteria</taxon>
        <taxon>Bacillati</taxon>
        <taxon>Bacillota</taxon>
        <taxon>Bacilli</taxon>
        <taxon>Bacillales</taxon>
        <taxon>Bacillaceae</taxon>
        <taxon>Bacillus</taxon>
    </lineage>
</organism>
<comment type="caution">
    <text evidence="2">The sequence shown here is derived from an EMBL/GenBank/DDBJ whole genome shotgun (WGS) entry which is preliminary data.</text>
</comment>
<dbReference type="EMBL" id="JBHRZT010000044">
    <property type="protein sequence ID" value="MFC3883942.1"/>
    <property type="molecule type" value="Genomic_DNA"/>
</dbReference>
<dbReference type="InterPro" id="IPR036691">
    <property type="entry name" value="Endo/exonu/phosph_ase_sf"/>
</dbReference>
<dbReference type="Proteomes" id="UP001595752">
    <property type="component" value="Unassembled WGS sequence"/>
</dbReference>
<dbReference type="Gene3D" id="3.60.10.10">
    <property type="entry name" value="Endonuclease/exonuclease/phosphatase"/>
    <property type="match status" value="1"/>
</dbReference>
<keyword evidence="3" id="KW-1185">Reference proteome</keyword>